<dbReference type="PANTHER" id="PTHR43157">
    <property type="entry name" value="PHOSPHATIDYLINOSITOL-GLYCAN BIOSYNTHESIS CLASS F PROTEIN-RELATED"/>
    <property type="match status" value="1"/>
</dbReference>
<dbReference type="PRINTS" id="PR00081">
    <property type="entry name" value="GDHRDH"/>
</dbReference>
<dbReference type="InterPro" id="IPR002347">
    <property type="entry name" value="SDR_fam"/>
</dbReference>
<dbReference type="PANTHER" id="PTHR43157:SF31">
    <property type="entry name" value="PHOSPHATIDYLINOSITOL-GLYCAN BIOSYNTHESIS CLASS F PROTEIN"/>
    <property type="match status" value="1"/>
</dbReference>
<protein>
    <submittedName>
        <fullName evidence="3">Retinol dehydrogenase 14-like isoform X1</fullName>
    </submittedName>
</protein>
<feature type="transmembrane region" description="Helical" evidence="2">
    <location>
        <begin position="21"/>
        <end position="40"/>
    </location>
</feature>
<dbReference type="Gene3D" id="3.40.50.720">
    <property type="entry name" value="NAD(P)-binding Rossmann-like Domain"/>
    <property type="match status" value="1"/>
</dbReference>
<keyword evidence="2" id="KW-1133">Transmembrane helix</keyword>
<keyword evidence="2" id="KW-0472">Membrane</keyword>
<dbReference type="AlphaFoldDB" id="A0A6A7G352"/>
<sequence length="345" mass="38109">MDSLLSLAQIWTWDLSSLLKSTVLLMLGSLLLVAVVAKFFNSQVTICKNLTTRFDGKTIVITGGTKGVGFEASRQFLSRGCRLVIGDPDPDHARQVADVLQKDVAGCGSVVVLQLDLSCMSSVRKFADKILRTEKSLDVLVLNACVPASRTKQTTAEGFERTMAANYLGHFLLTNLLFGLMKVTSNSRVVVTVSQLYSLLRNINPTDLLFKDERYTVIRANALSQVCLVLFTRHFAILASRYGVLVNCFSPGFVRTDDYDKSVDFVTGRLRYWAAMVVGRTAFQGSQTLLFLATAGEGTCASAGYFVDCHSRQLSELVSNDGLARKVFEATEDIVKLTKQEKRYY</sequence>
<dbReference type="Pfam" id="PF00106">
    <property type="entry name" value="adh_short"/>
    <property type="match status" value="1"/>
</dbReference>
<name>A0A6A7G352_9CRUS</name>
<proteinExistence type="evidence at transcript level"/>
<keyword evidence="2" id="KW-0812">Transmembrane</keyword>
<dbReference type="SUPFAM" id="SSF51735">
    <property type="entry name" value="NAD(P)-binding Rossmann-fold domains"/>
    <property type="match status" value="1"/>
</dbReference>
<dbReference type="EMBL" id="IACT01005210">
    <property type="protein sequence ID" value="LAC24375.1"/>
    <property type="molecule type" value="mRNA"/>
</dbReference>
<accession>A0A6A7G352</accession>
<dbReference type="InterPro" id="IPR036291">
    <property type="entry name" value="NAD(P)-bd_dom_sf"/>
</dbReference>
<dbReference type="GO" id="GO:0016491">
    <property type="term" value="F:oxidoreductase activity"/>
    <property type="evidence" value="ECO:0007669"/>
    <property type="project" value="UniProtKB-KW"/>
</dbReference>
<keyword evidence="1" id="KW-0560">Oxidoreductase</keyword>
<evidence type="ECO:0000313" key="3">
    <source>
        <dbReference type="EMBL" id="LAC24375.1"/>
    </source>
</evidence>
<evidence type="ECO:0000256" key="2">
    <source>
        <dbReference type="SAM" id="Phobius"/>
    </source>
</evidence>
<reference evidence="3" key="1">
    <citation type="submission" date="2017-11" db="EMBL/GenBank/DDBJ databases">
        <title>The sensing device of the deep-sea amphipod.</title>
        <authorList>
            <person name="Kobayashi H."/>
            <person name="Nagahama T."/>
            <person name="Arai W."/>
            <person name="Sasagawa Y."/>
            <person name="Umeda M."/>
            <person name="Hayashi T."/>
            <person name="Nikaido I."/>
            <person name="Watanabe H."/>
            <person name="Oguri K."/>
            <person name="Kitazato H."/>
            <person name="Fujioka K."/>
            <person name="Kido Y."/>
            <person name="Takami H."/>
        </authorList>
    </citation>
    <scope>NUCLEOTIDE SEQUENCE</scope>
    <source>
        <tissue evidence="3">Whole body</tissue>
    </source>
</reference>
<organism evidence="3">
    <name type="scientific">Hirondellea gigas</name>
    <dbReference type="NCBI Taxonomy" id="1518452"/>
    <lineage>
        <taxon>Eukaryota</taxon>
        <taxon>Metazoa</taxon>
        <taxon>Ecdysozoa</taxon>
        <taxon>Arthropoda</taxon>
        <taxon>Crustacea</taxon>
        <taxon>Multicrustacea</taxon>
        <taxon>Malacostraca</taxon>
        <taxon>Eumalacostraca</taxon>
        <taxon>Peracarida</taxon>
        <taxon>Amphipoda</taxon>
        <taxon>Amphilochidea</taxon>
        <taxon>Lysianassida</taxon>
        <taxon>Lysianassidira</taxon>
        <taxon>Lysianassoidea</taxon>
        <taxon>Lysianassidae</taxon>
        <taxon>Hirondellea</taxon>
    </lineage>
</organism>
<evidence type="ECO:0000256" key="1">
    <source>
        <dbReference type="ARBA" id="ARBA00023002"/>
    </source>
</evidence>